<evidence type="ECO:0000313" key="5">
    <source>
        <dbReference type="Proteomes" id="UP000092731"/>
    </source>
</evidence>
<feature type="region of interest" description="Disordered" evidence="1">
    <location>
        <begin position="310"/>
        <end position="331"/>
    </location>
</feature>
<evidence type="ECO:0000256" key="1">
    <source>
        <dbReference type="SAM" id="MobiDB-lite"/>
    </source>
</evidence>
<dbReference type="EMBL" id="BDDL01000032">
    <property type="protein sequence ID" value="GAT77072.1"/>
    <property type="molecule type" value="Genomic_DNA"/>
</dbReference>
<evidence type="ECO:0000313" key="3">
    <source>
        <dbReference type="EMBL" id="GAT78124.1"/>
    </source>
</evidence>
<protein>
    <submittedName>
        <fullName evidence="2">Uncharacterized protein</fullName>
    </submittedName>
</protein>
<accession>A0A170RQW2</accession>
<dbReference type="AlphaFoldDB" id="A0A170RQW2"/>
<proteinExistence type="predicted"/>
<organism evidence="2 4">
    <name type="scientific">Ehrlichia ruminantium</name>
    <name type="common">heartwater rickettsia</name>
    <name type="synonym">Cowdria ruminantium</name>
    <dbReference type="NCBI Taxonomy" id="779"/>
    <lineage>
        <taxon>Bacteria</taxon>
        <taxon>Pseudomonadati</taxon>
        <taxon>Pseudomonadota</taxon>
        <taxon>Alphaproteobacteria</taxon>
        <taxon>Rickettsiales</taxon>
        <taxon>Anaplasmataceae</taxon>
        <taxon>Ehrlichia</taxon>
    </lineage>
</organism>
<dbReference type="Proteomes" id="UP000092731">
    <property type="component" value="Unassembled WGS sequence"/>
</dbReference>
<reference evidence="4 5" key="2">
    <citation type="submission" date="2016-05" db="EMBL/GenBank/DDBJ databases">
        <title>Draft genome sequences of four strains of Ehrlichia ruminantium, a tick-borne pathogen of ruminants, isolated from Zimbabwe, The Gambia and Ghana.</title>
        <authorList>
            <person name="Nakao R."/>
            <person name="Jongejan F."/>
            <person name="Sugimoto C."/>
        </authorList>
    </citation>
    <scope>NUCLEOTIDE SEQUENCE [LARGE SCALE GENOMIC DNA]</scope>
    <source>
        <strain evidence="4">Kerr Seringe</strain>
        <strain evidence="5">Pokoase 417</strain>
    </source>
</reference>
<comment type="caution">
    <text evidence="2">The sequence shown here is derived from an EMBL/GenBank/DDBJ whole genome shotgun (WGS) entry which is preliminary data.</text>
</comment>
<gene>
    <name evidence="2" type="ORF">EHRUM2_02810</name>
    <name evidence="3" type="ORF">EHRUM3_03360</name>
</gene>
<evidence type="ECO:0000313" key="2">
    <source>
        <dbReference type="EMBL" id="GAT77072.1"/>
    </source>
</evidence>
<reference evidence="2" key="1">
    <citation type="journal article" date="2016" name="Genome Announc.">
        <title>Draft Genome Sequences of Three Strains of Ehrlichia ruminantium, a Tick-Borne Pathogen of Ruminants, Isolated from Zimbabwe, The Gambia, and Ghana.</title>
        <authorList>
            <person name="Nakao R."/>
            <person name="Jongejan F."/>
            <person name="Sugimoto C."/>
        </authorList>
    </citation>
    <scope>NUCLEOTIDE SEQUENCE</scope>
    <source>
        <strain evidence="2">Kerr Seringe</strain>
        <strain evidence="3">Pokoase 417</strain>
    </source>
</reference>
<dbReference type="Proteomes" id="UP000092677">
    <property type="component" value="Unassembled WGS sequence"/>
</dbReference>
<dbReference type="STRING" id="779.GCA_002019755_00265"/>
<name>A0A170RQW2_EHRRU</name>
<evidence type="ECO:0000313" key="4">
    <source>
        <dbReference type="Proteomes" id="UP000092677"/>
    </source>
</evidence>
<dbReference type="EMBL" id="BDDM01000105">
    <property type="protein sequence ID" value="GAT78124.1"/>
    <property type="molecule type" value="Genomic_DNA"/>
</dbReference>
<sequence length="331" mass="37409">MLYRLRRLFVMSRGISALKQFSLSDMRNTLYPECRNGYQAWLDLPRSNITINNSYIEFDNIIKSCDILCRPLEGDNYRHTLHSILQQTLLQHSNVMVNPSVIDELITILHQGCLHGALYTTIMSNIAQDIQEMPNYRDTNPIAILNDFKTSIVVLSENTINIRYLEQASIKDASQDNIICDHINGEISFNITSHTSGVVSYNNANVSLSLPQILVPPLSQRILISLSNIFTRLKHFITKTFSCNNRPNNLTGICRIANTLNDGVLLLSTPSNTEFTTVTRTEILQQKETVGAYDISHDDQNKQETQTRLYLSGTTSPNVTPVFPGQQSRSL</sequence>